<dbReference type="InterPro" id="IPR005625">
    <property type="entry name" value="PepSY-ass_TM"/>
</dbReference>
<organism evidence="2 3">
    <name type="scientific">Salegentibacter chungangensis</name>
    <dbReference type="NCBI Taxonomy" id="1335724"/>
    <lineage>
        <taxon>Bacteria</taxon>
        <taxon>Pseudomonadati</taxon>
        <taxon>Bacteroidota</taxon>
        <taxon>Flavobacteriia</taxon>
        <taxon>Flavobacteriales</taxon>
        <taxon>Flavobacteriaceae</taxon>
        <taxon>Salegentibacter</taxon>
    </lineage>
</organism>
<sequence length="249" mass="28785">MVKRKTALKIRQAHRYLGIFIGIQFIMWTVSGLYFSWTDIDEIHGDQFKKEEMVHTNYSGLGSPSEFNPDTEIHSVELKDIAGEPYYWINHSTLQNAKTGEIKEDLSEEEAVSVANQHMIDGLEVTGVERITSTGGHHEYRGGPLPAYVISYNTPEDIRAYVSAADGTFRTLRHRDWRWFDFLWMTHTMDYEGRDDFNNLILRAFSLLGLVTVFSGFLLWYTSSPTIRKLTSKKKKKKKKEKEADVTTF</sequence>
<gene>
    <name evidence="2" type="ORF">ACFQ3Q_05000</name>
</gene>
<name>A0ABW3NNL5_9FLAO</name>
<accession>A0ABW3NNL5</accession>
<feature type="transmembrane region" description="Helical" evidence="1">
    <location>
        <begin position="16"/>
        <end position="37"/>
    </location>
</feature>
<evidence type="ECO:0000313" key="2">
    <source>
        <dbReference type="EMBL" id="MFD1095098.1"/>
    </source>
</evidence>
<comment type="caution">
    <text evidence="2">The sequence shown here is derived from an EMBL/GenBank/DDBJ whole genome shotgun (WGS) entry which is preliminary data.</text>
</comment>
<keyword evidence="1" id="KW-0472">Membrane</keyword>
<keyword evidence="1" id="KW-1133">Transmembrane helix</keyword>
<keyword evidence="1" id="KW-0812">Transmembrane</keyword>
<feature type="transmembrane region" description="Helical" evidence="1">
    <location>
        <begin position="200"/>
        <end position="221"/>
    </location>
</feature>
<dbReference type="Pfam" id="PF03929">
    <property type="entry name" value="PepSY_TM"/>
    <property type="match status" value="1"/>
</dbReference>
<keyword evidence="3" id="KW-1185">Reference proteome</keyword>
<dbReference type="EMBL" id="JBHTLI010000001">
    <property type="protein sequence ID" value="MFD1095098.1"/>
    <property type="molecule type" value="Genomic_DNA"/>
</dbReference>
<proteinExistence type="predicted"/>
<dbReference type="RefSeq" id="WP_380743541.1">
    <property type="nucleotide sequence ID" value="NZ_JBHTLI010000001.1"/>
</dbReference>
<evidence type="ECO:0000256" key="1">
    <source>
        <dbReference type="SAM" id="Phobius"/>
    </source>
</evidence>
<reference evidence="3" key="1">
    <citation type="journal article" date="2019" name="Int. J. Syst. Evol. Microbiol.">
        <title>The Global Catalogue of Microorganisms (GCM) 10K type strain sequencing project: providing services to taxonomists for standard genome sequencing and annotation.</title>
        <authorList>
            <consortium name="The Broad Institute Genomics Platform"/>
            <consortium name="The Broad Institute Genome Sequencing Center for Infectious Disease"/>
            <person name="Wu L."/>
            <person name="Ma J."/>
        </authorList>
    </citation>
    <scope>NUCLEOTIDE SEQUENCE [LARGE SCALE GENOMIC DNA]</scope>
    <source>
        <strain evidence="3">CCUG 64793</strain>
    </source>
</reference>
<protein>
    <submittedName>
        <fullName evidence="2">PepSY domain-containing protein</fullName>
    </submittedName>
</protein>
<evidence type="ECO:0000313" key="3">
    <source>
        <dbReference type="Proteomes" id="UP001597131"/>
    </source>
</evidence>
<dbReference type="Proteomes" id="UP001597131">
    <property type="component" value="Unassembled WGS sequence"/>
</dbReference>